<dbReference type="EMBL" id="CP157390">
    <property type="protein sequence ID" value="XBM49907.1"/>
    <property type="molecule type" value="Genomic_DNA"/>
</dbReference>
<dbReference type="AlphaFoldDB" id="A0AAU7GG39"/>
<gene>
    <name evidence="5" type="ORF">AAME72_08560</name>
</gene>
<reference evidence="5" key="1">
    <citation type="submission" date="2024-05" db="EMBL/GenBank/DDBJ databases">
        <title>The Natural Products Discovery Center: Release of the First 8490 Sequenced Strains for Exploring Actinobacteria Biosynthetic Diversity.</title>
        <authorList>
            <person name="Kalkreuter E."/>
            <person name="Kautsar S.A."/>
            <person name="Yang D."/>
            <person name="Bader C.D."/>
            <person name="Teijaro C.N."/>
            <person name="Fluegel L."/>
            <person name="Davis C.M."/>
            <person name="Simpson J.R."/>
            <person name="Lauterbach L."/>
            <person name="Steele A.D."/>
            <person name="Gui C."/>
            <person name="Meng S."/>
            <person name="Li G."/>
            <person name="Viehrig K."/>
            <person name="Ye F."/>
            <person name="Su P."/>
            <person name="Kiefer A.F."/>
            <person name="Nichols A."/>
            <person name="Cepeda A.J."/>
            <person name="Yan W."/>
            <person name="Fan B."/>
            <person name="Jiang Y."/>
            <person name="Adhikari A."/>
            <person name="Zheng C.-J."/>
            <person name="Schuster L."/>
            <person name="Cowan T.M."/>
            <person name="Smanski M.J."/>
            <person name="Chevrette M.G."/>
            <person name="de Carvalho L.P.S."/>
            <person name="Shen B."/>
        </authorList>
    </citation>
    <scope>NUCLEOTIDE SEQUENCE</scope>
    <source>
        <strain evidence="5">NPDC080035</strain>
    </source>
</reference>
<dbReference type="InterPro" id="IPR028082">
    <property type="entry name" value="Peripla_BP_I"/>
</dbReference>
<evidence type="ECO:0000313" key="5">
    <source>
        <dbReference type="EMBL" id="XBM49907.1"/>
    </source>
</evidence>
<dbReference type="Gene3D" id="3.40.50.2300">
    <property type="match status" value="2"/>
</dbReference>
<accession>A0AAU7GG39</accession>
<dbReference type="SUPFAM" id="SSF53822">
    <property type="entry name" value="Periplasmic binding protein-like I"/>
    <property type="match status" value="1"/>
</dbReference>
<keyword evidence="1" id="KW-0805">Transcription regulation</keyword>
<keyword evidence="3" id="KW-0804">Transcription</keyword>
<evidence type="ECO:0000256" key="2">
    <source>
        <dbReference type="ARBA" id="ARBA00023125"/>
    </source>
</evidence>
<sequence>MAATPRIPSRVTAAMVAERAGTSIATVSLVVNGKHRGRVSDENADRVRAAVRELGYIVDGTASALARGTSDVVVLLAPDLPNPYFGRVIKGVQEELDDRFQLLLSAASSGRQPTATDVRRLAALRPAGLLVSAPGPDFLDEVPPGIPLVLLDAPGLETRAVAVNYDIEPGVDALVAHLAERGHRTIGYLDGTTPAATYILRREALARLAAARGMTVLADEDARSGPDTAEAAAVVARVLPRWRDAGVTAIVAAADTLALGVLAACADAGVRIPEDLAVAGFDDLPAAAVTAPSLTSVALPGDALGREAAHRLVALLDGESPRERRPGLLDATLIVRASTSAPARAADAPEPSGT</sequence>
<evidence type="ECO:0000256" key="3">
    <source>
        <dbReference type="ARBA" id="ARBA00023163"/>
    </source>
</evidence>
<dbReference type="Gene3D" id="1.10.260.40">
    <property type="entry name" value="lambda repressor-like DNA-binding domains"/>
    <property type="match status" value="1"/>
</dbReference>
<dbReference type="Pfam" id="PF00356">
    <property type="entry name" value="LacI"/>
    <property type="match status" value="1"/>
</dbReference>
<evidence type="ECO:0000256" key="1">
    <source>
        <dbReference type="ARBA" id="ARBA00023015"/>
    </source>
</evidence>
<organism evidence="5">
    <name type="scientific">Leifsonia sp. NPDC080035</name>
    <dbReference type="NCBI Taxonomy" id="3143936"/>
    <lineage>
        <taxon>Bacteria</taxon>
        <taxon>Bacillati</taxon>
        <taxon>Actinomycetota</taxon>
        <taxon>Actinomycetes</taxon>
        <taxon>Micrococcales</taxon>
        <taxon>Microbacteriaceae</taxon>
        <taxon>Leifsonia</taxon>
    </lineage>
</organism>
<dbReference type="PROSITE" id="PS50932">
    <property type="entry name" value="HTH_LACI_2"/>
    <property type="match status" value="1"/>
</dbReference>
<dbReference type="SUPFAM" id="SSF47413">
    <property type="entry name" value="lambda repressor-like DNA-binding domains"/>
    <property type="match status" value="1"/>
</dbReference>
<protein>
    <submittedName>
        <fullName evidence="5">LacI family DNA-binding transcriptional regulator</fullName>
    </submittedName>
</protein>
<feature type="domain" description="HTH lacI-type" evidence="4">
    <location>
        <begin position="11"/>
        <end position="67"/>
    </location>
</feature>
<dbReference type="GO" id="GO:0003700">
    <property type="term" value="F:DNA-binding transcription factor activity"/>
    <property type="evidence" value="ECO:0007669"/>
    <property type="project" value="TreeGrafter"/>
</dbReference>
<dbReference type="CDD" id="cd01392">
    <property type="entry name" value="HTH_LacI"/>
    <property type="match status" value="1"/>
</dbReference>
<dbReference type="SMART" id="SM00354">
    <property type="entry name" value="HTH_LACI"/>
    <property type="match status" value="1"/>
</dbReference>
<proteinExistence type="predicted"/>
<dbReference type="RefSeq" id="WP_348789817.1">
    <property type="nucleotide sequence ID" value="NZ_CP157390.1"/>
</dbReference>
<dbReference type="PANTHER" id="PTHR30146">
    <property type="entry name" value="LACI-RELATED TRANSCRIPTIONAL REPRESSOR"/>
    <property type="match status" value="1"/>
</dbReference>
<dbReference type="CDD" id="cd06267">
    <property type="entry name" value="PBP1_LacI_sugar_binding-like"/>
    <property type="match status" value="1"/>
</dbReference>
<keyword evidence="2 5" id="KW-0238">DNA-binding</keyword>
<name>A0AAU7GG39_9MICO</name>
<dbReference type="Pfam" id="PF13377">
    <property type="entry name" value="Peripla_BP_3"/>
    <property type="match status" value="1"/>
</dbReference>
<evidence type="ECO:0000259" key="4">
    <source>
        <dbReference type="PROSITE" id="PS50932"/>
    </source>
</evidence>
<dbReference type="InterPro" id="IPR010982">
    <property type="entry name" value="Lambda_DNA-bd_dom_sf"/>
</dbReference>
<dbReference type="GO" id="GO:0000976">
    <property type="term" value="F:transcription cis-regulatory region binding"/>
    <property type="evidence" value="ECO:0007669"/>
    <property type="project" value="TreeGrafter"/>
</dbReference>
<dbReference type="InterPro" id="IPR046335">
    <property type="entry name" value="LacI/GalR-like_sensor"/>
</dbReference>
<dbReference type="InterPro" id="IPR000843">
    <property type="entry name" value="HTH_LacI"/>
</dbReference>
<dbReference type="PANTHER" id="PTHR30146:SF155">
    <property type="entry name" value="ALANINE RACEMASE"/>
    <property type="match status" value="1"/>
</dbReference>